<accession>A0AAD6CYE2</accession>
<feature type="chain" id="PRO_5042102421" evidence="1">
    <location>
        <begin position="22"/>
        <end position="222"/>
    </location>
</feature>
<organism evidence="2 3">
    <name type="scientific">Penicillium frequentans</name>
    <dbReference type="NCBI Taxonomy" id="3151616"/>
    <lineage>
        <taxon>Eukaryota</taxon>
        <taxon>Fungi</taxon>
        <taxon>Dikarya</taxon>
        <taxon>Ascomycota</taxon>
        <taxon>Pezizomycotina</taxon>
        <taxon>Eurotiomycetes</taxon>
        <taxon>Eurotiomycetidae</taxon>
        <taxon>Eurotiales</taxon>
        <taxon>Aspergillaceae</taxon>
        <taxon>Penicillium</taxon>
    </lineage>
</organism>
<name>A0AAD6CYE2_9EURO</name>
<dbReference type="EMBL" id="JAQIZZ010000003">
    <property type="protein sequence ID" value="KAJ5545660.1"/>
    <property type="molecule type" value="Genomic_DNA"/>
</dbReference>
<gene>
    <name evidence="2" type="ORF">N7494_003245</name>
</gene>
<feature type="signal peptide" evidence="1">
    <location>
        <begin position="1"/>
        <end position="21"/>
    </location>
</feature>
<proteinExistence type="predicted"/>
<reference evidence="2 3" key="1">
    <citation type="journal article" date="2023" name="IMA Fungus">
        <title>Comparative genomic study of the Penicillium genus elucidates a diverse pangenome and 15 lateral gene transfer events.</title>
        <authorList>
            <person name="Petersen C."/>
            <person name="Sorensen T."/>
            <person name="Nielsen M.R."/>
            <person name="Sondergaard T.E."/>
            <person name="Sorensen J.L."/>
            <person name="Fitzpatrick D.A."/>
            <person name="Frisvad J.C."/>
            <person name="Nielsen K.L."/>
        </authorList>
    </citation>
    <scope>NUCLEOTIDE SEQUENCE [LARGE SCALE GENOMIC DNA]</scope>
    <source>
        <strain evidence="2 3">IBT 35679</strain>
    </source>
</reference>
<protein>
    <submittedName>
        <fullName evidence="2">Uncharacterized protein</fullName>
    </submittedName>
</protein>
<dbReference type="AlphaFoldDB" id="A0AAD6CYE2"/>
<evidence type="ECO:0000256" key="1">
    <source>
        <dbReference type="SAM" id="SignalP"/>
    </source>
</evidence>
<evidence type="ECO:0000313" key="2">
    <source>
        <dbReference type="EMBL" id="KAJ5545660.1"/>
    </source>
</evidence>
<dbReference type="Proteomes" id="UP001220324">
    <property type="component" value="Unassembled WGS sequence"/>
</dbReference>
<keyword evidence="1" id="KW-0732">Signal</keyword>
<sequence>MPSVRQKILLLAATAVGSVNAAFGPAFSTGPTSANSYISEAISTLVLPRAPSNNNGDLALWVGMGTSAGDLVQSIADNYQSDSWNVFAYTLKETSSDSQEVIQGPAEVATPGNRVTMHYKFDESTGNYTQTVLVNNKSVSTLSTSDGWAEGWGSAVECATTDCGTVDAHYWINTKITLSAADPGYIDTLALGEGVSGNMTTADGGKTWIIPRINIPEYSFSS</sequence>
<evidence type="ECO:0000313" key="3">
    <source>
        <dbReference type="Proteomes" id="UP001220324"/>
    </source>
</evidence>
<keyword evidence="3" id="KW-1185">Reference proteome</keyword>
<comment type="caution">
    <text evidence="2">The sequence shown here is derived from an EMBL/GenBank/DDBJ whole genome shotgun (WGS) entry which is preliminary data.</text>
</comment>